<keyword evidence="8" id="KW-1185">Reference proteome</keyword>
<evidence type="ECO:0000313" key="7">
    <source>
        <dbReference type="EMBL" id="KXJ87102.1"/>
    </source>
</evidence>
<proteinExistence type="inferred from homology"/>
<evidence type="ECO:0000256" key="2">
    <source>
        <dbReference type="ARBA" id="ARBA00010992"/>
    </source>
</evidence>
<keyword evidence="4" id="KW-1133">Transmembrane helix</keyword>
<dbReference type="PANTHER" id="PTHR48022">
    <property type="entry name" value="PLASTIDIC GLUCOSE TRANSPORTER 4"/>
    <property type="match status" value="1"/>
</dbReference>
<dbReference type="GO" id="GO:0005351">
    <property type="term" value="F:carbohydrate:proton symporter activity"/>
    <property type="evidence" value="ECO:0007669"/>
    <property type="project" value="TreeGrafter"/>
</dbReference>
<dbReference type="Pfam" id="PF00083">
    <property type="entry name" value="Sugar_tr"/>
    <property type="match status" value="1"/>
</dbReference>
<dbReference type="EMBL" id="KQ964264">
    <property type="protein sequence ID" value="KXJ87102.1"/>
    <property type="molecule type" value="Genomic_DNA"/>
</dbReference>
<comment type="similarity">
    <text evidence="2">Belongs to the major facilitator superfamily. Sugar transporter (TC 2.A.1.1) family.</text>
</comment>
<keyword evidence="5" id="KW-0472">Membrane</keyword>
<dbReference type="InterPro" id="IPR020846">
    <property type="entry name" value="MFS_dom"/>
</dbReference>
<protein>
    <submittedName>
        <fullName evidence="7">General substrate transporter</fullName>
    </submittedName>
</protein>
<reference evidence="8" key="1">
    <citation type="submission" date="2016-02" db="EMBL/GenBank/DDBJ databases">
        <title>Draft genome sequence of Microdochium bolleyi, a fungal endophyte of beachgrass.</title>
        <authorList>
            <consortium name="DOE Joint Genome Institute"/>
            <person name="David A.S."/>
            <person name="May G."/>
            <person name="Haridas S."/>
            <person name="Lim J."/>
            <person name="Wang M."/>
            <person name="Labutti K."/>
            <person name="Lipzen A."/>
            <person name="Barry K."/>
            <person name="Grigoriev I.V."/>
        </authorList>
    </citation>
    <scope>NUCLEOTIDE SEQUENCE [LARGE SCALE GENOMIC DNA]</scope>
    <source>
        <strain evidence="8">J235TASD1</strain>
    </source>
</reference>
<dbReference type="Proteomes" id="UP000070501">
    <property type="component" value="Unassembled WGS sequence"/>
</dbReference>
<keyword evidence="3" id="KW-0812">Transmembrane</keyword>
<dbReference type="GO" id="GO:0016020">
    <property type="term" value="C:membrane"/>
    <property type="evidence" value="ECO:0007669"/>
    <property type="project" value="UniProtKB-SubCell"/>
</dbReference>
<evidence type="ECO:0000256" key="1">
    <source>
        <dbReference type="ARBA" id="ARBA00004141"/>
    </source>
</evidence>
<evidence type="ECO:0000259" key="6">
    <source>
        <dbReference type="PROSITE" id="PS50850"/>
    </source>
</evidence>
<evidence type="ECO:0000256" key="4">
    <source>
        <dbReference type="ARBA" id="ARBA00022989"/>
    </source>
</evidence>
<dbReference type="SUPFAM" id="SSF103473">
    <property type="entry name" value="MFS general substrate transporter"/>
    <property type="match status" value="1"/>
</dbReference>
<accession>A0A136IQA6</accession>
<dbReference type="Gene3D" id="1.20.1250.20">
    <property type="entry name" value="MFS general substrate transporter like domains"/>
    <property type="match status" value="1"/>
</dbReference>
<dbReference type="PROSITE" id="PS50850">
    <property type="entry name" value="MFS"/>
    <property type="match status" value="1"/>
</dbReference>
<evidence type="ECO:0000313" key="8">
    <source>
        <dbReference type="Proteomes" id="UP000070501"/>
    </source>
</evidence>
<gene>
    <name evidence="7" type="ORF">Micbo1qcDRAFT_125107</name>
</gene>
<evidence type="ECO:0000256" key="3">
    <source>
        <dbReference type="ARBA" id="ARBA00022692"/>
    </source>
</evidence>
<organism evidence="7 8">
    <name type="scientific">Microdochium bolleyi</name>
    <dbReference type="NCBI Taxonomy" id="196109"/>
    <lineage>
        <taxon>Eukaryota</taxon>
        <taxon>Fungi</taxon>
        <taxon>Dikarya</taxon>
        <taxon>Ascomycota</taxon>
        <taxon>Pezizomycotina</taxon>
        <taxon>Sordariomycetes</taxon>
        <taxon>Xylariomycetidae</taxon>
        <taxon>Xylariales</taxon>
        <taxon>Microdochiaceae</taxon>
        <taxon>Microdochium</taxon>
    </lineage>
</organism>
<dbReference type="OrthoDB" id="6612291at2759"/>
<dbReference type="PANTHER" id="PTHR48022:SF41">
    <property type="entry name" value="MAJOR FACILITATOR SUPERFAMILY (MFS) PROFILE DOMAIN-CONTAINING PROTEIN"/>
    <property type="match status" value="1"/>
</dbReference>
<comment type="subcellular location">
    <subcellularLocation>
        <location evidence="1">Membrane</location>
        <topology evidence="1">Multi-pass membrane protein</topology>
    </subcellularLocation>
</comment>
<feature type="domain" description="Major facilitator superfamily (MFS) profile" evidence="6">
    <location>
        <begin position="37"/>
        <end position="482"/>
    </location>
</feature>
<dbReference type="InterPro" id="IPR005828">
    <property type="entry name" value="MFS_sugar_transport-like"/>
</dbReference>
<name>A0A136IQA6_9PEZI</name>
<evidence type="ECO:0000256" key="5">
    <source>
        <dbReference type="ARBA" id="ARBA00023136"/>
    </source>
</evidence>
<dbReference type="AlphaFoldDB" id="A0A136IQA6"/>
<sequence>MTRDAKASSQHKIQASDPDDKLPFWRAVRRYPRLVGYCFAVTTAILGWGYASVLVSSVNNIDQFLFRFGEEIDGDWQIPGMWQSVWMACDAGGGAIGAAAGGWLQDRFGRRMSMIIGGVWSAIGVVTVFVADVPGSINGRRGMFLVGKMTAGFATGIIKTTAMTYVSENSPTALRGSAMALFPTFTLLGQAIGTGVIMGVRGIPLATNYRIAFSTEWFFSILAVGLGIFLPESPSHLIRKNHMTKAVKSARKLYAPHASPEHELERIIASVRKETESTRRPGYLECFRGVNARRTWIIIFTNVLPALFGLDLLSQASYFLLTIGMPSKTGLLFQLLGIALAIFANAASIWLLSRIGRRTATIPSLAAATLLWTAMGVAGFFTGLGAQYLTAGSMIAVILVCGLGAWPAGYAIMGETSSLSLRAKSQAIGGIAAQMTSVVMNFGLPLLFSRDGANLGSKTGFVYTALCGVAVLTSWLYIPEMKGRSALEIDHMFAIGLPARRFKSWTGVASVPA</sequence>
<dbReference type="InterPro" id="IPR050360">
    <property type="entry name" value="MFS_Sugar_Transporters"/>
</dbReference>
<dbReference type="InterPro" id="IPR036259">
    <property type="entry name" value="MFS_trans_sf"/>
</dbReference>
<dbReference type="InParanoid" id="A0A136IQA6"/>